<dbReference type="EMBL" id="QBKR01000004">
    <property type="protein sequence ID" value="PTX63351.1"/>
    <property type="molecule type" value="Genomic_DNA"/>
</dbReference>
<gene>
    <name evidence="3" type="ORF">C8P63_104198</name>
</gene>
<evidence type="ECO:0000256" key="1">
    <source>
        <dbReference type="ARBA" id="ARBA00022933"/>
    </source>
</evidence>
<protein>
    <submittedName>
        <fullName evidence="3">Glycine/sarcosine/betaine reductase selenoprotein B</fullName>
    </submittedName>
</protein>
<accession>A0A2T6C4U8</accession>
<keyword evidence="1" id="KW-0712">Selenocysteine</keyword>
<organism evidence="3 4">
    <name type="scientific">Melghirimyces profundicolus</name>
    <dbReference type="NCBI Taxonomy" id="1242148"/>
    <lineage>
        <taxon>Bacteria</taxon>
        <taxon>Bacillati</taxon>
        <taxon>Bacillota</taxon>
        <taxon>Bacilli</taxon>
        <taxon>Bacillales</taxon>
        <taxon>Thermoactinomycetaceae</taxon>
        <taxon>Melghirimyces</taxon>
    </lineage>
</organism>
<dbReference type="GO" id="GO:0050485">
    <property type="term" value="F:oxidoreductase activity, acting on X-H and Y-H to form an X-Y bond, with a disulfide as acceptor"/>
    <property type="evidence" value="ECO:0007669"/>
    <property type="project" value="InterPro"/>
</dbReference>
<dbReference type="Pfam" id="PF07355">
    <property type="entry name" value="GRDB"/>
    <property type="match status" value="1"/>
</dbReference>
<dbReference type="AlphaFoldDB" id="A0A2T6C4U8"/>
<keyword evidence="4" id="KW-1185">Reference proteome</keyword>
<reference evidence="3 4" key="1">
    <citation type="submission" date="2018-04" db="EMBL/GenBank/DDBJ databases">
        <title>Genomic Encyclopedia of Archaeal and Bacterial Type Strains, Phase II (KMG-II): from individual species to whole genera.</title>
        <authorList>
            <person name="Goeker M."/>
        </authorList>
    </citation>
    <scope>NUCLEOTIDE SEQUENCE [LARGE SCALE GENOMIC DNA]</scope>
    <source>
        <strain evidence="3 4">DSM 45787</strain>
    </source>
</reference>
<dbReference type="InterPro" id="IPR010187">
    <property type="entry name" value="Various_sel_PB"/>
</dbReference>
<name>A0A2T6C4U8_9BACL</name>
<evidence type="ECO:0000313" key="4">
    <source>
        <dbReference type="Proteomes" id="UP000244240"/>
    </source>
</evidence>
<proteinExistence type="predicted"/>
<evidence type="ECO:0000313" key="3">
    <source>
        <dbReference type="EMBL" id="PTX63351.1"/>
    </source>
</evidence>
<comment type="caution">
    <text evidence="3">The sequence shown here is derived from an EMBL/GenBank/DDBJ whole genome shotgun (WGS) entry which is preliminary data.</text>
</comment>
<sequence length="190" mass="21284">MLNFNKGGAKSITDIRSSSPVSRPKKVLARFVRWAMQKWPKLYDRLNAYESRKWKKKIPWTPLKKPLKESKVALITSGGLILKHHPPFDLNNPKGDCSYRTIPSDASSDSTVVSHLFYDHGDVDIDTEVMFPLANLKRLEREGKIGEVAPRHFSFSGGIPDPTPLVNGTAPEVARHLMNDQVDLAILTPA</sequence>
<keyword evidence="2" id="KW-0560">Oxidoreductase</keyword>
<evidence type="ECO:0000256" key="2">
    <source>
        <dbReference type="ARBA" id="ARBA00023002"/>
    </source>
</evidence>
<dbReference type="Proteomes" id="UP000244240">
    <property type="component" value="Unassembled WGS sequence"/>
</dbReference>
<dbReference type="OrthoDB" id="1550957at2"/>